<dbReference type="NCBIfam" id="TIGR00487">
    <property type="entry name" value="IF-2"/>
    <property type="match status" value="1"/>
</dbReference>
<dbReference type="PRINTS" id="PR00315">
    <property type="entry name" value="ELONGATNFCT"/>
</dbReference>
<dbReference type="InterPro" id="IPR004161">
    <property type="entry name" value="EFTu-like_2"/>
</dbReference>
<dbReference type="Pfam" id="PF11987">
    <property type="entry name" value="IF-2"/>
    <property type="match status" value="1"/>
</dbReference>
<proteinExistence type="inferred from homology"/>
<feature type="compositionally biased region" description="Basic residues" evidence="12">
    <location>
        <begin position="336"/>
        <end position="346"/>
    </location>
</feature>
<keyword evidence="5 9" id="KW-0396">Initiation factor</keyword>
<feature type="compositionally biased region" description="Basic and acidic residues" evidence="12">
    <location>
        <begin position="185"/>
        <end position="204"/>
    </location>
</feature>
<feature type="binding site" evidence="9">
    <location>
        <begin position="552"/>
        <end position="559"/>
    </location>
    <ligand>
        <name>GTP</name>
        <dbReference type="ChEBI" id="CHEBI:37565"/>
    </ligand>
</feature>
<evidence type="ECO:0000256" key="5">
    <source>
        <dbReference type="ARBA" id="ARBA00022540"/>
    </source>
</evidence>
<evidence type="ECO:0000259" key="13">
    <source>
        <dbReference type="PROSITE" id="PS51722"/>
    </source>
</evidence>
<keyword evidence="4 9" id="KW-0963">Cytoplasm</keyword>
<dbReference type="SUPFAM" id="SSF52540">
    <property type="entry name" value="P-loop containing nucleoside triphosphate hydrolases"/>
    <property type="match status" value="1"/>
</dbReference>
<dbReference type="GO" id="GO:0003743">
    <property type="term" value="F:translation initiation factor activity"/>
    <property type="evidence" value="ECO:0007669"/>
    <property type="project" value="UniProtKB-KW"/>
</dbReference>
<feature type="compositionally biased region" description="Basic and acidic residues" evidence="12">
    <location>
        <begin position="221"/>
        <end position="232"/>
    </location>
</feature>
<feature type="compositionally biased region" description="Low complexity" evidence="12">
    <location>
        <begin position="238"/>
        <end position="254"/>
    </location>
</feature>
<dbReference type="NCBIfam" id="TIGR00231">
    <property type="entry name" value="small_GTP"/>
    <property type="match status" value="1"/>
</dbReference>
<evidence type="ECO:0000256" key="10">
    <source>
        <dbReference type="RuleBase" id="RU000644"/>
    </source>
</evidence>
<dbReference type="InterPro" id="IPR044145">
    <property type="entry name" value="IF2_II"/>
</dbReference>
<dbReference type="EMBL" id="CP002961">
    <property type="protein sequence ID" value="AFK01508.1"/>
    <property type="molecule type" value="Genomic_DNA"/>
</dbReference>
<feature type="compositionally biased region" description="Polar residues" evidence="12">
    <location>
        <begin position="354"/>
        <end position="363"/>
    </location>
</feature>
<dbReference type="HAMAP" id="MF_00100_B">
    <property type="entry name" value="IF_2_B"/>
    <property type="match status" value="1"/>
</dbReference>
<dbReference type="Pfam" id="PF22042">
    <property type="entry name" value="EF-G_D2"/>
    <property type="match status" value="1"/>
</dbReference>
<protein>
    <recommendedName>
        <fullName evidence="3 9">Translation initiation factor IF-2</fullName>
    </recommendedName>
</protein>
<dbReference type="PROSITE" id="PS51722">
    <property type="entry name" value="G_TR_2"/>
    <property type="match status" value="1"/>
</dbReference>
<dbReference type="Gene3D" id="3.40.50.300">
    <property type="entry name" value="P-loop containing nucleotide triphosphate hydrolases"/>
    <property type="match status" value="1"/>
</dbReference>
<keyword evidence="15" id="KW-1185">Reference proteome</keyword>
<dbReference type="InterPro" id="IPR036925">
    <property type="entry name" value="TIF_IF2_dom3_sf"/>
</dbReference>
<dbReference type="SUPFAM" id="SSF50447">
    <property type="entry name" value="Translation proteins"/>
    <property type="match status" value="2"/>
</dbReference>
<dbReference type="InterPro" id="IPR023115">
    <property type="entry name" value="TIF_IF2_dom3"/>
</dbReference>
<evidence type="ECO:0000256" key="7">
    <source>
        <dbReference type="ARBA" id="ARBA00022917"/>
    </source>
</evidence>
<feature type="compositionally biased region" description="Basic and acidic residues" evidence="12">
    <location>
        <begin position="445"/>
        <end position="455"/>
    </location>
</feature>
<dbReference type="Gene3D" id="3.40.50.10050">
    <property type="entry name" value="Translation initiation factor IF- 2, domain 3"/>
    <property type="match status" value="1"/>
</dbReference>
<feature type="binding site" evidence="9">
    <location>
        <begin position="657"/>
        <end position="660"/>
    </location>
    <ligand>
        <name>GTP</name>
        <dbReference type="ChEBI" id="CHEBI:37565"/>
    </ligand>
</feature>
<dbReference type="InterPro" id="IPR000178">
    <property type="entry name" value="TF_IF2_bacterial-like"/>
</dbReference>
<feature type="binding site" evidence="9">
    <location>
        <begin position="603"/>
        <end position="607"/>
    </location>
    <ligand>
        <name>GTP</name>
        <dbReference type="ChEBI" id="CHEBI:37565"/>
    </ligand>
</feature>
<dbReference type="InterPro" id="IPR053905">
    <property type="entry name" value="EF-G-like_DII"/>
</dbReference>
<evidence type="ECO:0000256" key="2">
    <source>
        <dbReference type="ARBA" id="ARBA00007733"/>
    </source>
</evidence>
<evidence type="ECO:0000256" key="12">
    <source>
        <dbReference type="SAM" id="MobiDB-lite"/>
    </source>
</evidence>
<gene>
    <name evidence="9" type="primary">infB</name>
    <name evidence="14" type="ordered locus">Emtol_0354</name>
</gene>
<dbReference type="CDD" id="cd01887">
    <property type="entry name" value="IF2_eIF5B"/>
    <property type="match status" value="1"/>
</dbReference>
<dbReference type="Proteomes" id="UP000002875">
    <property type="component" value="Chromosome"/>
</dbReference>
<feature type="compositionally biased region" description="Low complexity" evidence="12">
    <location>
        <begin position="210"/>
        <end position="220"/>
    </location>
</feature>
<feature type="compositionally biased region" description="Low complexity" evidence="12">
    <location>
        <begin position="371"/>
        <end position="399"/>
    </location>
</feature>
<reference evidence="14 15" key="1">
    <citation type="submission" date="2011-07" db="EMBL/GenBank/DDBJ databases">
        <title>The complete genome of chromosome of Emticicia oligotrophica DSM 17448.</title>
        <authorList>
            <consortium name="US DOE Joint Genome Institute (JGI-PGF)"/>
            <person name="Lucas S."/>
            <person name="Han J."/>
            <person name="Lapidus A."/>
            <person name="Bruce D."/>
            <person name="Goodwin L."/>
            <person name="Pitluck S."/>
            <person name="Peters L."/>
            <person name="Kyrpides N."/>
            <person name="Mavromatis K."/>
            <person name="Ivanova N."/>
            <person name="Ovchinnikova G."/>
            <person name="Teshima H."/>
            <person name="Detter J.C."/>
            <person name="Tapia R."/>
            <person name="Han C."/>
            <person name="Land M."/>
            <person name="Hauser L."/>
            <person name="Markowitz V."/>
            <person name="Cheng J.-F."/>
            <person name="Hugenholtz P."/>
            <person name="Woyke T."/>
            <person name="Wu D."/>
            <person name="Tindall B."/>
            <person name="Pomrenke H."/>
            <person name="Brambilla E."/>
            <person name="Klenk H.-P."/>
            <person name="Eisen J.A."/>
        </authorList>
    </citation>
    <scope>NUCLEOTIDE SEQUENCE [LARGE SCALE GENOMIC DNA]</scope>
    <source>
        <strain evidence="14 15">DSM 17448</strain>
    </source>
</reference>
<accession>A0ABM5MW80</accession>
<evidence type="ECO:0000256" key="1">
    <source>
        <dbReference type="ARBA" id="ARBA00004496"/>
    </source>
</evidence>
<comment type="subcellular location">
    <subcellularLocation>
        <location evidence="1 9 11">Cytoplasm</location>
    </subcellularLocation>
</comment>
<comment type="caution">
    <text evidence="9">Lacks conserved residue(s) required for the propagation of feature annotation.</text>
</comment>
<dbReference type="PANTHER" id="PTHR43381:SF5">
    <property type="entry name" value="TR-TYPE G DOMAIN-CONTAINING PROTEIN"/>
    <property type="match status" value="1"/>
</dbReference>
<dbReference type="PROSITE" id="PS01176">
    <property type="entry name" value="IF2"/>
    <property type="match status" value="1"/>
</dbReference>
<dbReference type="InterPro" id="IPR009000">
    <property type="entry name" value="Transl_B-barrel_sf"/>
</dbReference>
<feature type="compositionally biased region" description="Basic and acidic residues" evidence="12">
    <location>
        <begin position="406"/>
        <end position="419"/>
    </location>
</feature>
<dbReference type="Pfam" id="PF04760">
    <property type="entry name" value="IF2_N"/>
    <property type="match status" value="1"/>
</dbReference>
<feature type="compositionally biased region" description="Basic and acidic residues" evidence="12">
    <location>
        <begin position="320"/>
        <end position="335"/>
    </location>
</feature>
<comment type="similarity">
    <text evidence="2 9 10">Belongs to the TRAFAC class translation factor GTPase superfamily. Classic translation factor GTPase family. IF-2 subfamily.</text>
</comment>
<dbReference type="Pfam" id="PF03144">
    <property type="entry name" value="GTP_EFTU_D2"/>
    <property type="match status" value="1"/>
</dbReference>
<dbReference type="InterPro" id="IPR006847">
    <property type="entry name" value="IF2_N"/>
</dbReference>
<keyword evidence="8 9" id="KW-0342">GTP-binding</keyword>
<evidence type="ECO:0000313" key="14">
    <source>
        <dbReference type="EMBL" id="AFK01508.1"/>
    </source>
</evidence>
<keyword evidence="6 9" id="KW-0547">Nucleotide-binding</keyword>
<feature type="compositionally biased region" description="Basic and acidic residues" evidence="12">
    <location>
        <begin position="264"/>
        <end position="282"/>
    </location>
</feature>
<dbReference type="CDD" id="cd03702">
    <property type="entry name" value="IF2_mtIF2_II"/>
    <property type="match status" value="1"/>
</dbReference>
<evidence type="ECO:0000256" key="8">
    <source>
        <dbReference type="ARBA" id="ARBA00023134"/>
    </source>
</evidence>
<evidence type="ECO:0000256" key="9">
    <source>
        <dbReference type="HAMAP-Rule" id="MF_00100"/>
    </source>
</evidence>
<dbReference type="InterPro" id="IPR027417">
    <property type="entry name" value="P-loop_NTPase"/>
</dbReference>
<feature type="region of interest" description="Disordered" evidence="12">
    <location>
        <begin position="137"/>
        <end position="156"/>
    </location>
</feature>
<name>A0ABM5MW80_EMTOG</name>
<feature type="region of interest" description="Disordered" evidence="12">
    <location>
        <begin position="185"/>
        <end position="459"/>
    </location>
</feature>
<dbReference type="CDD" id="cd03692">
    <property type="entry name" value="mtIF2_IVc"/>
    <property type="match status" value="1"/>
</dbReference>
<sequence>MHEDNKNRFLNHFMTEQKEMRLSLAAKKLNVGIVTIVEKLAVKGHRIENNPNAKLNFEQLNILSKEFSNSSLLEDGGSFKPAEVAKPATPGGSADILYFRQQKEDEKNAANEPTKPAEPEVIRAESKTPGLTILGKIDLDRKPSTPTPPPAPVVEPEKPVAVVEPVKPVVVEKPVEVKPEVKVEPIEPPKPVEVETPKVAEAKPEPVNIPEPAVIVPKVEPVAKVEPPKPEVKPQPPVQQQQQNRNDNHNQNRQQGGGNQNQRQEQRPAFKQEQRPAVKIEQPKPQPKPIVVEEEVIEPELILAKGEKLQGLKVLGRIELPVEKKSTGQSADDKDKRKRKRKRVKRGEKVTGAEVQQNTSKPKTSAEKGPNNQPNTTTNNTSNTSSNNKNTANNNNNNNNKKKKERKEEISEGQVKEQIKQTMARMQTKGPDFGAKYRKDKRRSRAEQEEQRNLQEQEESSILKVTEYISAAELASLMDVSVTEVISAAMKMGMFVSINQRLDAEAIQMLALDFDYDVQFISAEEEVKVDTIEKEDDEADLLPRAPIVTIMGHVDHGKTSLLDYIRRTKVASGEAGGITQHIGAYDVEIKEGPNKGKKIAFLDTPGHEAFTAMRARGAKITDVVIVVVAADDSVMPQTREAINHAKNAGVPIVFAINKIDKPGATPEKIREDLAKENILVESWGGKYQEQEVSAKKGIGISELLDKVLLEAELLELKANPNRSAVGTVVEASLDKGRGYVTTVMVQNGTLKVGDVMLAGQYFSRVKAMVDAFGVRIKEAGPSTPVQVLGLPGAPQAGDRFNVMDSEREARDIANKREQINREQSLRAKKHITLEEIGRRKAIGNFHQLNVLVKGDVDGSVEAISDSLLKLSTEEVQVNIIHKGVGQISESDVLLASTADAIVIGFQVRPSNNARKIAEQEQIEIRMYSVIYDAINEIRDAMEGLLAPSVEESIVGTIEVREVFKISKVGTIAGCYVTDGSVKRNNRIRLVREGIVVHEGEIQHLKRYKDDVSEVKYGFECGLSLKGFNDIQMGDIIESFEIKEVKRKL</sequence>
<organism evidence="14 15">
    <name type="scientific">Emticicia oligotrophica (strain DSM 17448 / CIP 109782 / MTCC 6937 / GPTSA100-15)</name>
    <dbReference type="NCBI Taxonomy" id="929562"/>
    <lineage>
        <taxon>Bacteria</taxon>
        <taxon>Pseudomonadati</taxon>
        <taxon>Bacteroidota</taxon>
        <taxon>Cytophagia</taxon>
        <taxon>Cytophagales</taxon>
        <taxon>Leadbetterellaceae</taxon>
        <taxon>Emticicia</taxon>
    </lineage>
</organism>
<dbReference type="Pfam" id="PF00009">
    <property type="entry name" value="GTP_EFTU"/>
    <property type="match status" value="1"/>
</dbReference>
<evidence type="ECO:0000256" key="6">
    <source>
        <dbReference type="ARBA" id="ARBA00022741"/>
    </source>
</evidence>
<dbReference type="SUPFAM" id="SSF52156">
    <property type="entry name" value="Initiation factor IF2/eIF5b, domain 3"/>
    <property type="match status" value="1"/>
</dbReference>
<evidence type="ECO:0000313" key="15">
    <source>
        <dbReference type="Proteomes" id="UP000002875"/>
    </source>
</evidence>
<dbReference type="Gene3D" id="2.40.30.10">
    <property type="entry name" value="Translation factors"/>
    <property type="match status" value="2"/>
</dbReference>
<dbReference type="InterPro" id="IPR000795">
    <property type="entry name" value="T_Tr_GTP-bd_dom"/>
</dbReference>
<evidence type="ECO:0000256" key="11">
    <source>
        <dbReference type="RuleBase" id="RU000645"/>
    </source>
</evidence>
<dbReference type="InterPro" id="IPR005225">
    <property type="entry name" value="Small_GTP-bd"/>
</dbReference>
<feature type="domain" description="Tr-type G" evidence="13">
    <location>
        <begin position="543"/>
        <end position="717"/>
    </location>
</feature>
<keyword evidence="7 9" id="KW-0648">Protein biosynthesis</keyword>
<evidence type="ECO:0000256" key="3">
    <source>
        <dbReference type="ARBA" id="ARBA00020675"/>
    </source>
</evidence>
<dbReference type="PANTHER" id="PTHR43381">
    <property type="entry name" value="TRANSLATION INITIATION FACTOR IF-2-RELATED"/>
    <property type="match status" value="1"/>
</dbReference>
<evidence type="ECO:0000256" key="4">
    <source>
        <dbReference type="ARBA" id="ARBA00022490"/>
    </source>
</evidence>
<comment type="function">
    <text evidence="9 10">One of the essential components for the initiation of protein synthesis. Protects formylmethionyl-tRNA from spontaneous hydrolysis and promotes its binding to the 30S ribosomal subunits. Also involved in the hydrolysis of GTP during the formation of the 70S ribosomal complex.</text>
</comment>
<dbReference type="InterPro" id="IPR015760">
    <property type="entry name" value="TIF_IF2"/>
</dbReference>